<evidence type="ECO:0000313" key="3">
    <source>
        <dbReference type="Proteomes" id="UP001233836"/>
    </source>
</evidence>
<comment type="caution">
    <text evidence="2">The sequence shown here is derived from an EMBL/GenBank/DDBJ whole genome shotgun (WGS) entry which is preliminary data.</text>
</comment>
<sequence length="200" mass="22736">MSRPIWTILCMIMLILCLTACTSESAMGQVKRTDSYTLNSERRDLEERIKNNRDSFQQTIPEKYKLTATVNVSHEADGDRITYDVLMNDVQTPLANVIQSFTLAPAMMKVIDAPDLLNSNTANDYETNLEPNNEPLGLSLGRSYVLKPKTDISRSALTDYQNMYIKISYGSDDERTEDYFYIQAEPSTETQAYIESLSNE</sequence>
<reference evidence="2 3" key="1">
    <citation type="submission" date="2023-07" db="EMBL/GenBank/DDBJ databases">
        <title>Sorghum-associated microbial communities from plants grown in Nebraska, USA.</title>
        <authorList>
            <person name="Schachtman D."/>
        </authorList>
    </citation>
    <scope>NUCLEOTIDE SEQUENCE [LARGE SCALE GENOMIC DNA]</scope>
    <source>
        <strain evidence="2 3">DS1314</strain>
    </source>
</reference>
<dbReference type="EMBL" id="JAUSTI010000024">
    <property type="protein sequence ID" value="MDQ0173759.1"/>
    <property type="molecule type" value="Genomic_DNA"/>
</dbReference>
<accession>A0ABT9WKJ7</accession>
<proteinExistence type="predicted"/>
<protein>
    <recommendedName>
        <fullName evidence="4">Lipoprotein</fullName>
    </recommendedName>
</protein>
<keyword evidence="3" id="KW-1185">Reference proteome</keyword>
<organism evidence="2 3">
    <name type="scientific">Paenibacillus tundrae</name>
    <dbReference type="NCBI Taxonomy" id="528187"/>
    <lineage>
        <taxon>Bacteria</taxon>
        <taxon>Bacillati</taxon>
        <taxon>Bacillota</taxon>
        <taxon>Bacilli</taxon>
        <taxon>Bacillales</taxon>
        <taxon>Paenibacillaceae</taxon>
        <taxon>Paenibacillus</taxon>
    </lineage>
</organism>
<evidence type="ECO:0000313" key="2">
    <source>
        <dbReference type="EMBL" id="MDQ0173759.1"/>
    </source>
</evidence>
<keyword evidence="1" id="KW-0732">Signal</keyword>
<evidence type="ECO:0000256" key="1">
    <source>
        <dbReference type="SAM" id="SignalP"/>
    </source>
</evidence>
<evidence type="ECO:0008006" key="4">
    <source>
        <dbReference type="Google" id="ProtNLM"/>
    </source>
</evidence>
<name>A0ABT9WKJ7_9BACL</name>
<feature type="signal peptide" evidence="1">
    <location>
        <begin position="1"/>
        <end position="28"/>
    </location>
</feature>
<gene>
    <name evidence="2" type="ORF">J2T19_005265</name>
</gene>
<dbReference type="Proteomes" id="UP001233836">
    <property type="component" value="Unassembled WGS sequence"/>
</dbReference>
<feature type="chain" id="PRO_5045097054" description="Lipoprotein" evidence="1">
    <location>
        <begin position="29"/>
        <end position="200"/>
    </location>
</feature>